<keyword evidence="1" id="KW-0547">Nucleotide-binding</keyword>
<comment type="caution">
    <text evidence="3">The sequence shown here is derived from an EMBL/GenBank/DDBJ whole genome shotgun (WGS) entry which is preliminary data.</text>
</comment>
<dbReference type="GO" id="GO:0005524">
    <property type="term" value="F:ATP binding"/>
    <property type="evidence" value="ECO:0007669"/>
    <property type="project" value="UniProtKB-KW"/>
</dbReference>
<gene>
    <name evidence="3" type="primary">coaE</name>
    <name evidence="3" type="ORF">HY544_00030</name>
</gene>
<dbReference type="GO" id="GO:0004140">
    <property type="term" value="F:dephospho-CoA kinase activity"/>
    <property type="evidence" value="ECO:0007669"/>
    <property type="project" value="UniProtKB-EC"/>
</dbReference>
<dbReference type="PANTHER" id="PTHR10695:SF46">
    <property type="entry name" value="BIFUNCTIONAL COENZYME A SYNTHASE-RELATED"/>
    <property type="match status" value="1"/>
</dbReference>
<reference evidence="3" key="1">
    <citation type="submission" date="2020-07" db="EMBL/GenBank/DDBJ databases">
        <title>Huge and variable diversity of episymbiotic CPR bacteria and DPANN archaea in groundwater ecosystems.</title>
        <authorList>
            <person name="He C.Y."/>
            <person name="Keren R."/>
            <person name="Whittaker M."/>
            <person name="Farag I.F."/>
            <person name="Doudna J."/>
            <person name="Cate J.H.D."/>
            <person name="Banfield J.F."/>
        </authorList>
    </citation>
    <scope>NUCLEOTIDE SEQUENCE</scope>
    <source>
        <strain evidence="3">NC_groundwater_1296_Ag_S-0.2um_52_80</strain>
    </source>
</reference>
<dbReference type="CDD" id="cd02022">
    <property type="entry name" value="DPCK"/>
    <property type="match status" value="1"/>
</dbReference>
<name>A0A8T3YH89_9ARCH</name>
<dbReference type="SUPFAM" id="SSF52540">
    <property type="entry name" value="P-loop containing nucleoside triphosphate hydrolases"/>
    <property type="match status" value="1"/>
</dbReference>
<organism evidence="3 4">
    <name type="scientific">Candidatus Iainarchaeum sp</name>
    <dbReference type="NCBI Taxonomy" id="3101447"/>
    <lineage>
        <taxon>Archaea</taxon>
        <taxon>Candidatus Iainarchaeota</taxon>
        <taxon>Candidatus Iainarchaeia</taxon>
        <taxon>Candidatus Iainarchaeales</taxon>
        <taxon>Candidatus Iainarchaeaceae</taxon>
        <taxon>Candidatus Iainarchaeum</taxon>
    </lineage>
</organism>
<dbReference type="AlphaFoldDB" id="A0A8T3YH89"/>
<evidence type="ECO:0000313" key="3">
    <source>
        <dbReference type="EMBL" id="MBI4209884.1"/>
    </source>
</evidence>
<keyword evidence="2" id="KW-0067">ATP-binding</keyword>
<proteinExistence type="inferred from homology"/>
<dbReference type="EC" id="2.7.1.24" evidence="3"/>
<dbReference type="Proteomes" id="UP000732298">
    <property type="component" value="Unassembled WGS sequence"/>
</dbReference>
<dbReference type="NCBIfam" id="TIGR00152">
    <property type="entry name" value="dephospho-CoA kinase"/>
    <property type="match status" value="1"/>
</dbReference>
<evidence type="ECO:0000256" key="2">
    <source>
        <dbReference type="ARBA" id="ARBA00022840"/>
    </source>
</evidence>
<dbReference type="PANTHER" id="PTHR10695">
    <property type="entry name" value="DEPHOSPHO-COA KINASE-RELATED"/>
    <property type="match status" value="1"/>
</dbReference>
<dbReference type="EMBL" id="JACQPB010000001">
    <property type="protein sequence ID" value="MBI4209884.1"/>
    <property type="molecule type" value="Genomic_DNA"/>
</dbReference>
<keyword evidence="3" id="KW-0418">Kinase</keyword>
<dbReference type="PROSITE" id="PS51219">
    <property type="entry name" value="DPCK"/>
    <property type="match status" value="1"/>
</dbReference>
<dbReference type="GO" id="GO:0015937">
    <property type="term" value="P:coenzyme A biosynthetic process"/>
    <property type="evidence" value="ECO:0007669"/>
    <property type="project" value="InterPro"/>
</dbReference>
<dbReference type="InterPro" id="IPR001977">
    <property type="entry name" value="Depp_CoAkinase"/>
</dbReference>
<dbReference type="Pfam" id="PF01121">
    <property type="entry name" value="CoaE"/>
    <property type="match status" value="1"/>
</dbReference>
<dbReference type="HAMAP" id="MF_00376">
    <property type="entry name" value="Dephospho_CoA_kinase"/>
    <property type="match status" value="1"/>
</dbReference>
<sequence>MLVGVTGNFGSGKSELCRALERFGCRTYDADRIVDILYRDGHVLAMLESVFGEEVVKNGAVDRKALSKKAFNSGLSLRKLNGIMHPMVRERISLIPHNGEIVFVEVPLLFEAGMRGLFDRVVLVRASHETCRRRAVKRGFSEEDFERRVSSQYAAERVEAMSDFVVDSECTPGELGSKAEKILERLRAGG</sequence>
<evidence type="ECO:0000313" key="4">
    <source>
        <dbReference type="Proteomes" id="UP000732298"/>
    </source>
</evidence>
<dbReference type="Gene3D" id="3.40.50.300">
    <property type="entry name" value="P-loop containing nucleotide triphosphate hydrolases"/>
    <property type="match status" value="1"/>
</dbReference>
<dbReference type="InterPro" id="IPR027417">
    <property type="entry name" value="P-loop_NTPase"/>
</dbReference>
<accession>A0A8T3YH89</accession>
<evidence type="ECO:0000256" key="1">
    <source>
        <dbReference type="ARBA" id="ARBA00022741"/>
    </source>
</evidence>
<keyword evidence="3" id="KW-0808">Transferase</keyword>
<protein>
    <submittedName>
        <fullName evidence="3">Dephospho-CoA kinase</fullName>
        <ecNumber evidence="3">2.7.1.24</ecNumber>
    </submittedName>
</protein>